<proteinExistence type="predicted"/>
<name>A0ABZ0MTG0_9ENTR</name>
<gene>
    <name evidence="1" type="ORF">Q8Y70_02600</name>
</gene>
<reference evidence="1 2" key="1">
    <citation type="submission" date="2023-10" db="EMBL/GenBank/DDBJ databases">
        <title>Genome sequencing of the isolated polysaccharide-producing bacterium Kosakonia sacchari KS2022.</title>
        <authorList>
            <person name="Yi X."/>
        </authorList>
    </citation>
    <scope>NUCLEOTIDE SEQUENCE [LARGE SCALE GENOMIC DNA]</scope>
    <source>
        <strain evidence="1 2">KS2022</strain>
    </source>
</reference>
<dbReference type="InterPro" id="IPR008962">
    <property type="entry name" value="PapD-like_sf"/>
</dbReference>
<dbReference type="InterPro" id="IPR013783">
    <property type="entry name" value="Ig-like_fold"/>
</dbReference>
<protein>
    <recommendedName>
        <fullName evidence="3">Molecular chaperone</fullName>
    </recommendedName>
</protein>
<keyword evidence="2" id="KW-1185">Reference proteome</keyword>
<evidence type="ECO:0008006" key="3">
    <source>
        <dbReference type="Google" id="ProtNLM"/>
    </source>
</evidence>
<dbReference type="EMBL" id="CP137744">
    <property type="protein sequence ID" value="WOZ77984.1"/>
    <property type="molecule type" value="Genomic_DNA"/>
</dbReference>
<evidence type="ECO:0000313" key="2">
    <source>
        <dbReference type="Proteomes" id="UP001302368"/>
    </source>
</evidence>
<dbReference type="Proteomes" id="UP001302368">
    <property type="component" value="Chromosome"/>
</dbReference>
<dbReference type="RefSeq" id="WP_305734890.1">
    <property type="nucleotide sequence ID" value="NZ_CP137744.1"/>
</dbReference>
<evidence type="ECO:0000313" key="1">
    <source>
        <dbReference type="EMBL" id="WOZ77984.1"/>
    </source>
</evidence>
<organism evidence="1 2">
    <name type="scientific">Kosakonia sacchari</name>
    <dbReference type="NCBI Taxonomy" id="1158459"/>
    <lineage>
        <taxon>Bacteria</taxon>
        <taxon>Pseudomonadati</taxon>
        <taxon>Pseudomonadota</taxon>
        <taxon>Gammaproteobacteria</taxon>
        <taxon>Enterobacterales</taxon>
        <taxon>Enterobacteriaceae</taxon>
        <taxon>Kosakonia</taxon>
    </lineage>
</organism>
<sequence>MTYVIIKNLFTGLRSKIDQDSVFNYLLIRISSVALISRRDYLCLVFSVIWIPNMYCASLLKKIAPFSLALIFGLKMSAAFALPEIGIGSMYDIMSPESQSINKRIYNTGTSTAFIRVDMLEVNIHKGGKVVESPVKEVSGNSLQKERLIVTPLRMIIPPSGFQSARFMWPGDRNVEKYYRVRFIPVLPQKDDGFGLSGKEADDYRKKALTAGLNVMAGYGTLVIVQPSKPIFNTQVESSLPEVIRVTNKGNATIVLEDIRSCTSVGTECSSATRLFLLPGKSKAVEKSKGRTTYFTLIEGENRKKLRF</sequence>
<accession>A0ABZ0MTG0</accession>
<dbReference type="Gene3D" id="2.60.40.10">
    <property type="entry name" value="Immunoglobulins"/>
    <property type="match status" value="1"/>
</dbReference>
<dbReference type="SUPFAM" id="SSF49354">
    <property type="entry name" value="PapD-like"/>
    <property type="match status" value="1"/>
</dbReference>